<keyword evidence="2" id="KW-0472">Membrane</keyword>
<evidence type="ECO:0000256" key="1">
    <source>
        <dbReference type="ARBA" id="ARBA00005375"/>
    </source>
</evidence>
<dbReference type="InterPro" id="IPR050645">
    <property type="entry name" value="Histidine_acid_phosphatase"/>
</dbReference>
<dbReference type="PANTHER" id="PTHR11567">
    <property type="entry name" value="ACID PHOSPHATASE-RELATED"/>
    <property type="match status" value="1"/>
</dbReference>
<evidence type="ECO:0000313" key="5">
    <source>
        <dbReference type="Proteomes" id="UP001152747"/>
    </source>
</evidence>
<name>A0A9P1J416_9PELO</name>
<keyword evidence="3" id="KW-0732">Signal</keyword>
<feature type="signal peptide" evidence="3">
    <location>
        <begin position="1"/>
        <end position="21"/>
    </location>
</feature>
<organism evidence="4 5">
    <name type="scientific">Caenorhabditis angaria</name>
    <dbReference type="NCBI Taxonomy" id="860376"/>
    <lineage>
        <taxon>Eukaryota</taxon>
        <taxon>Metazoa</taxon>
        <taxon>Ecdysozoa</taxon>
        <taxon>Nematoda</taxon>
        <taxon>Chromadorea</taxon>
        <taxon>Rhabditida</taxon>
        <taxon>Rhabditina</taxon>
        <taxon>Rhabditomorpha</taxon>
        <taxon>Rhabditoidea</taxon>
        <taxon>Rhabditidae</taxon>
        <taxon>Peloderinae</taxon>
        <taxon>Caenorhabditis</taxon>
    </lineage>
</organism>
<reference evidence="4" key="1">
    <citation type="submission" date="2022-11" db="EMBL/GenBank/DDBJ databases">
        <authorList>
            <person name="Kikuchi T."/>
        </authorList>
    </citation>
    <scope>NUCLEOTIDE SEQUENCE</scope>
    <source>
        <strain evidence="4">PS1010</strain>
    </source>
</reference>
<dbReference type="Gene3D" id="3.40.50.1240">
    <property type="entry name" value="Phosphoglycerate mutase-like"/>
    <property type="match status" value="1"/>
</dbReference>
<dbReference type="GO" id="GO:0016791">
    <property type="term" value="F:phosphatase activity"/>
    <property type="evidence" value="ECO:0007669"/>
    <property type="project" value="UniProtKB-ARBA"/>
</dbReference>
<dbReference type="CDD" id="cd07061">
    <property type="entry name" value="HP_HAP_like"/>
    <property type="match status" value="1"/>
</dbReference>
<proteinExistence type="inferred from homology"/>
<comment type="caution">
    <text evidence="4">The sequence shown here is derived from an EMBL/GenBank/DDBJ whole genome shotgun (WGS) entry which is preliminary data.</text>
</comment>
<protein>
    <submittedName>
        <fullName evidence="4">Uncharacterized protein</fullName>
    </submittedName>
</protein>
<keyword evidence="5" id="KW-1185">Reference proteome</keyword>
<dbReference type="EMBL" id="CANHGI010000006">
    <property type="protein sequence ID" value="CAI5455265.1"/>
    <property type="molecule type" value="Genomic_DNA"/>
</dbReference>
<comment type="similarity">
    <text evidence="1">Belongs to the histidine acid phosphatase family.</text>
</comment>
<gene>
    <name evidence="4" type="ORF">CAMP_LOCUS17902</name>
</gene>
<dbReference type="Pfam" id="PF00328">
    <property type="entry name" value="His_Phos_2"/>
    <property type="match status" value="1"/>
</dbReference>
<dbReference type="AlphaFoldDB" id="A0A9P1J416"/>
<evidence type="ECO:0000313" key="4">
    <source>
        <dbReference type="EMBL" id="CAI5455265.1"/>
    </source>
</evidence>
<keyword evidence="2" id="KW-0812">Transmembrane</keyword>
<evidence type="ECO:0000256" key="2">
    <source>
        <dbReference type="SAM" id="Phobius"/>
    </source>
</evidence>
<dbReference type="OrthoDB" id="10257284at2759"/>
<keyword evidence="2" id="KW-1133">Transmembrane helix</keyword>
<feature type="transmembrane region" description="Helical" evidence="2">
    <location>
        <begin position="374"/>
        <end position="397"/>
    </location>
</feature>
<dbReference type="SUPFAM" id="SSF53254">
    <property type="entry name" value="Phosphoglycerate mutase-like"/>
    <property type="match status" value="1"/>
</dbReference>
<sequence length="416" mass="47618">MLKVYLFFLGIFCFCVPRVESTLKFVQIWYRHGERLPTHYLSFPGDDPTDLKYLQLAYPGELTNRGLYQEFTLGENMKNIYGSHFGPIYRPPEFKVFTGKDNRTSTSAQAFFAGFWPPAKSQQWNSQLNWIPIAQETDESLDWVSLGVFENCPVYSNSVTGTEAYKQIGNDIEATMPEFVKLLRNKTGDPLNTPNLLNHVIDSLKVRLLIGSDLLPLPKWAIGWEGAIIDASYIIHDSIVKFQNEQVGYYHNELIMSFFENHLKTNKTKGIFISGHDTNLVAIWESLKFKNAPRDIPNFGGSLSIELHEINGEHIVKFFLSMGFNQTRVAIGPELCSNNICTLEQLRNITQNSRKLRETWVYECTGLTKTEPTITGTMIVILAILLLITIILGYTTFSYKKQLNNLRDPERVRLLH</sequence>
<feature type="chain" id="PRO_5040371954" evidence="3">
    <location>
        <begin position="22"/>
        <end position="416"/>
    </location>
</feature>
<dbReference type="Proteomes" id="UP001152747">
    <property type="component" value="Unassembled WGS sequence"/>
</dbReference>
<accession>A0A9P1J416</accession>
<dbReference type="PANTHER" id="PTHR11567:SF171">
    <property type="entry name" value="ACID PHOSPHATASE FAMILY"/>
    <property type="match status" value="1"/>
</dbReference>
<dbReference type="InterPro" id="IPR029033">
    <property type="entry name" value="His_PPase_superfam"/>
</dbReference>
<dbReference type="InterPro" id="IPR000560">
    <property type="entry name" value="His_Pase_clade-2"/>
</dbReference>
<evidence type="ECO:0000256" key="3">
    <source>
        <dbReference type="SAM" id="SignalP"/>
    </source>
</evidence>